<keyword evidence="2" id="KW-1185">Reference proteome</keyword>
<evidence type="ECO:0000313" key="2">
    <source>
        <dbReference type="Proteomes" id="UP000287243"/>
    </source>
</evidence>
<dbReference type="KEGG" id="vai:BU251_06370"/>
<dbReference type="EMBL" id="CP019384">
    <property type="protein sequence ID" value="QAT17373.1"/>
    <property type="molecule type" value="Genomic_DNA"/>
</dbReference>
<evidence type="ECO:0000313" key="1">
    <source>
        <dbReference type="EMBL" id="QAT17373.1"/>
    </source>
</evidence>
<protein>
    <recommendedName>
        <fullName evidence="3">DUF4900 domain-containing protein</fullName>
    </recommendedName>
</protein>
<sequence>MKEGKIMGKYKNEKGVALAAVLMGVAVLLVLASIFFSSALTQKTSVDIQKYAMQSLALAEGGAAQARAELKKRIRVDLKGRVEDDTQHWTSSTFSTYVTGNNSLGFLQDFAYATGQPQFSVSGDTATLTLTAPDLNTGISGNYTSTLMVSSNGAPTNPAQDIFIFPYLYTISSQGSVSAVNPPVLKTIRLWQGQFTLTVLRANFAKFALFTSHHTTPSGTTVWFTENTNFTGPVSTNERFSFANNPSGHFSDEVTQHETKARFYNEGASILLDADANGTKDVPIFDVGFTRGYSLINLPSTVTQNDLKTQALGTMSNPGSDGIYVPESDGALTGGILIKGDAGVTMSVDASDNAVYTITQGSTTKNITVNRTANQTTVQTVGGSTSTYTGLPDGVGNEGTLIYSLDDITSFSGTVQKDSSVTVSAERDIVVSNNVRYEKYTASPLSGINPDTGTAADNMLGIIAWGGDVRIGTSAPNNVEIHGIIMAPHGEFTVDSYDSGAPRGTATLLGGVITDFYGAFGQFSGTTPIHGYGRNFVYDPRVLNGKTPPYFPYLSGFTAQDDQHMDDRLIWEGEGV</sequence>
<dbReference type="Pfam" id="PF16241">
    <property type="entry name" value="DUF4900"/>
    <property type="match status" value="1"/>
</dbReference>
<dbReference type="RefSeq" id="WP_128700197.1">
    <property type="nucleotide sequence ID" value="NZ_CP019384.1"/>
</dbReference>
<dbReference type="Proteomes" id="UP000287243">
    <property type="component" value="Chromosome"/>
</dbReference>
<gene>
    <name evidence="1" type="ORF">BU251_06370</name>
</gene>
<dbReference type="InterPro" id="IPR032601">
    <property type="entry name" value="DUF4900"/>
</dbReference>
<reference evidence="1 2" key="1">
    <citation type="submission" date="2017-01" db="EMBL/GenBank/DDBJ databases">
        <title>First insights into the biology of 'candidatus Vampirococcus archaeovorus'.</title>
        <authorList>
            <person name="Kizina J."/>
            <person name="Jordan S."/>
            <person name="Stueber K."/>
            <person name="Reinhardt R."/>
            <person name="Harder J."/>
        </authorList>
    </citation>
    <scope>NUCLEOTIDE SEQUENCE [LARGE SCALE GENOMIC DNA]</scope>
    <source>
        <strain evidence="1 2">LiM</strain>
    </source>
</reference>
<proteinExistence type="predicted"/>
<organism evidence="1 2">
    <name type="scientific">Velamenicoccus archaeovorus</name>
    <dbReference type="NCBI Taxonomy" id="1930593"/>
    <lineage>
        <taxon>Bacteria</taxon>
        <taxon>Pseudomonadati</taxon>
        <taxon>Candidatus Omnitrophota</taxon>
        <taxon>Candidatus Velamenicoccus</taxon>
    </lineage>
</organism>
<dbReference type="OrthoDB" id="29038at2"/>
<name>A0A410P5G2_VELA1</name>
<dbReference type="AlphaFoldDB" id="A0A410P5G2"/>
<evidence type="ECO:0008006" key="3">
    <source>
        <dbReference type="Google" id="ProtNLM"/>
    </source>
</evidence>
<accession>A0A410P5G2</accession>